<name>A0A9J5ZX48_SOLCO</name>
<gene>
    <name evidence="1" type="ORF">H5410_016356</name>
</gene>
<evidence type="ECO:0000313" key="2">
    <source>
        <dbReference type="Proteomes" id="UP000824120"/>
    </source>
</evidence>
<feature type="non-terminal residue" evidence="1">
    <location>
        <position position="1"/>
    </location>
</feature>
<reference evidence="1 2" key="1">
    <citation type="submission" date="2020-09" db="EMBL/GenBank/DDBJ databases">
        <title>De no assembly of potato wild relative species, Solanum commersonii.</title>
        <authorList>
            <person name="Cho K."/>
        </authorList>
    </citation>
    <scope>NUCLEOTIDE SEQUENCE [LARGE SCALE GENOMIC DNA]</scope>
    <source>
        <strain evidence="1">LZ3.2</strain>
        <tissue evidence="1">Leaf</tissue>
    </source>
</reference>
<sequence>ITSSLFKERDLYLSISLHNYEAYNSTYPDNKEHCCICLIVVIYIILIASKSGTSMRTLSPCTRGECRICYLENSCIPCLLGFN</sequence>
<organism evidence="1 2">
    <name type="scientific">Solanum commersonii</name>
    <name type="common">Commerson's wild potato</name>
    <name type="synonym">Commerson's nightshade</name>
    <dbReference type="NCBI Taxonomy" id="4109"/>
    <lineage>
        <taxon>Eukaryota</taxon>
        <taxon>Viridiplantae</taxon>
        <taxon>Streptophyta</taxon>
        <taxon>Embryophyta</taxon>
        <taxon>Tracheophyta</taxon>
        <taxon>Spermatophyta</taxon>
        <taxon>Magnoliopsida</taxon>
        <taxon>eudicotyledons</taxon>
        <taxon>Gunneridae</taxon>
        <taxon>Pentapetalae</taxon>
        <taxon>asterids</taxon>
        <taxon>lamiids</taxon>
        <taxon>Solanales</taxon>
        <taxon>Solanaceae</taxon>
        <taxon>Solanoideae</taxon>
        <taxon>Solaneae</taxon>
        <taxon>Solanum</taxon>
    </lineage>
</organism>
<dbReference type="AlphaFoldDB" id="A0A9J5ZX48"/>
<accession>A0A9J5ZX48</accession>
<dbReference type="EMBL" id="JACXVP010000003">
    <property type="protein sequence ID" value="KAG5616532.1"/>
    <property type="molecule type" value="Genomic_DNA"/>
</dbReference>
<keyword evidence="2" id="KW-1185">Reference proteome</keyword>
<evidence type="ECO:0000313" key="1">
    <source>
        <dbReference type="EMBL" id="KAG5616532.1"/>
    </source>
</evidence>
<dbReference type="Proteomes" id="UP000824120">
    <property type="component" value="Chromosome 3"/>
</dbReference>
<comment type="caution">
    <text evidence="1">The sequence shown here is derived from an EMBL/GenBank/DDBJ whole genome shotgun (WGS) entry which is preliminary data.</text>
</comment>
<proteinExistence type="predicted"/>
<protein>
    <submittedName>
        <fullName evidence="1">Uncharacterized protein</fullName>
    </submittedName>
</protein>